<dbReference type="Proteomes" id="UP000326061">
    <property type="component" value="Chromosome"/>
</dbReference>
<dbReference type="KEGG" id="suln:FJR47_02725"/>
<gene>
    <name evidence="1" type="ORF">FJR47_02725</name>
</gene>
<evidence type="ECO:0000313" key="2">
    <source>
        <dbReference type="Proteomes" id="UP000326061"/>
    </source>
</evidence>
<proteinExistence type="predicted"/>
<dbReference type="AlphaFoldDB" id="A0AAJ4DMC4"/>
<protein>
    <submittedName>
        <fullName evidence="1">Uncharacterized protein</fullName>
    </submittedName>
</protein>
<organism evidence="1 2">
    <name type="scientific">Sulfurimonas xiamenensis</name>
    <dbReference type="NCBI Taxonomy" id="2590021"/>
    <lineage>
        <taxon>Bacteria</taxon>
        <taxon>Pseudomonadati</taxon>
        <taxon>Campylobacterota</taxon>
        <taxon>Epsilonproteobacteria</taxon>
        <taxon>Campylobacterales</taxon>
        <taxon>Sulfurimonadaceae</taxon>
        <taxon>Sulfurimonas</taxon>
    </lineage>
</organism>
<name>A0AAJ4DMC4_9BACT</name>
<dbReference type="RefSeq" id="WP_152298943.1">
    <property type="nucleotide sequence ID" value="NZ_CP041166.1"/>
</dbReference>
<evidence type="ECO:0000313" key="1">
    <source>
        <dbReference type="EMBL" id="QFR42880.1"/>
    </source>
</evidence>
<dbReference type="EMBL" id="CP041166">
    <property type="protein sequence ID" value="QFR42880.1"/>
    <property type="molecule type" value="Genomic_DNA"/>
</dbReference>
<reference evidence="2" key="1">
    <citation type="submission" date="2019-06" db="EMBL/GenBank/DDBJ databases">
        <title>Sulfurimonas gotlandica sp. nov., a chemoautotrophic and psychrotolerant epsilonproteobacterium isolated from a pelagic redoxcline, and an emended description of the genus Sulfurimonas.</title>
        <authorList>
            <person name="Wang S."/>
            <person name="Jiang L."/>
            <person name="Shao Z."/>
        </authorList>
    </citation>
    <scope>NUCLEOTIDE SEQUENCE [LARGE SCALE GENOMIC DNA]</scope>
    <source>
        <strain evidence="2">1-1N</strain>
    </source>
</reference>
<sequence>MSTFINTAPYHTQNQINYGLTRKAKKIKKQVAKQKLKKTALEILCKYKNIVEDMNEKSLTIVVESLSDSIHHYGLKIQMTGGLFNVIESALNTKKVSSMRYRELEGIQRIFAYNFILVNMYLSYQDYYSFDSVVRELIPMYALTEYIFEMFQKKIDVLNKTKSTTKFENKIFKMLAYLHKVGAIEISANESVDGAELLAEKLRSGISGYTTKKSAKNKTQNHTVENDKEINIFDNLINNAYKVHYKSGKNGKHSSHKSPVIHKRKDFWRTTKNGLRVHVRETMVGLKQKKAA</sequence>
<accession>A0AAJ4DMC4</accession>
<keyword evidence="2" id="KW-1185">Reference proteome</keyword>